<dbReference type="Pfam" id="PF00012">
    <property type="entry name" value="HSP70"/>
    <property type="match status" value="2"/>
</dbReference>
<dbReference type="FunFam" id="3.90.640.10:FF:000003">
    <property type="entry name" value="Molecular chaperone DnaK"/>
    <property type="match status" value="1"/>
</dbReference>
<keyword evidence="12" id="KW-1185">Reference proteome</keyword>
<feature type="coiled-coil region" evidence="9">
    <location>
        <begin position="481"/>
        <end position="550"/>
    </location>
</feature>
<evidence type="ECO:0000313" key="12">
    <source>
        <dbReference type="Proteomes" id="UP000232222"/>
    </source>
</evidence>
<feature type="compositionally biased region" description="Polar residues" evidence="10">
    <location>
        <begin position="575"/>
        <end position="584"/>
    </location>
</feature>
<dbReference type="InterPro" id="IPR013126">
    <property type="entry name" value="Hsp_70_fam"/>
</dbReference>
<dbReference type="InterPro" id="IPR018181">
    <property type="entry name" value="Heat_shock_70_CS"/>
</dbReference>
<feature type="modified residue" description="Phosphothreonine; by autocatalysis" evidence="7">
    <location>
        <position position="175"/>
    </location>
</feature>
<dbReference type="PROSITE" id="PS00329">
    <property type="entry name" value="HSP70_2"/>
    <property type="match status" value="1"/>
</dbReference>
<dbReference type="GO" id="GO:0005524">
    <property type="term" value="F:ATP binding"/>
    <property type="evidence" value="ECO:0007669"/>
    <property type="project" value="UniProtKB-UniRule"/>
</dbReference>
<evidence type="ECO:0000256" key="2">
    <source>
        <dbReference type="ARBA" id="ARBA00022553"/>
    </source>
</evidence>
<dbReference type="PROSITE" id="PS01036">
    <property type="entry name" value="HSP70_3"/>
    <property type="match status" value="1"/>
</dbReference>
<feature type="compositionally biased region" description="Basic and acidic residues" evidence="10">
    <location>
        <begin position="588"/>
        <end position="612"/>
    </location>
</feature>
<evidence type="ECO:0000256" key="10">
    <source>
        <dbReference type="SAM" id="MobiDB-lite"/>
    </source>
</evidence>
<feature type="region of interest" description="Disordered" evidence="10">
    <location>
        <begin position="571"/>
        <end position="612"/>
    </location>
</feature>
<proteinExistence type="evidence at transcript level"/>
<comment type="function">
    <text evidence="7">Acts as a chaperone.</text>
</comment>
<feature type="coiled-coil region" evidence="9">
    <location>
        <begin position="221"/>
        <end position="251"/>
    </location>
</feature>
<dbReference type="Gene3D" id="2.60.34.10">
    <property type="entry name" value="Substrate Binding Domain Of DNAk, Chain A, domain 1"/>
    <property type="match status" value="1"/>
</dbReference>
<dbReference type="RefSeq" id="WP_100609353.1">
    <property type="nucleotide sequence ID" value="NZ_CP024962.1"/>
</dbReference>
<dbReference type="FunFam" id="2.60.34.10:FF:000014">
    <property type="entry name" value="Chaperone protein DnaK HSP70"/>
    <property type="match status" value="1"/>
</dbReference>
<dbReference type="Proteomes" id="UP000232222">
    <property type="component" value="Chromosome"/>
</dbReference>
<dbReference type="InterPro" id="IPR012725">
    <property type="entry name" value="Chaperone_DnaK"/>
</dbReference>
<evidence type="ECO:0000313" key="11">
    <source>
        <dbReference type="EMBL" id="ATZ16404.1"/>
    </source>
</evidence>
<evidence type="ECO:0000256" key="8">
    <source>
        <dbReference type="RuleBase" id="RU003322"/>
    </source>
</evidence>
<keyword evidence="6 7" id="KW-0143">Chaperone</keyword>
<dbReference type="KEGG" id="efr:EFREU_v1c03780"/>
<dbReference type="Gene3D" id="3.30.420.40">
    <property type="match status" value="2"/>
</dbReference>
<keyword evidence="4 7" id="KW-0067">ATP-binding</keyword>
<dbReference type="FunFam" id="3.30.420.40:FF:000071">
    <property type="entry name" value="Molecular chaperone DnaK"/>
    <property type="match status" value="1"/>
</dbReference>
<comment type="induction">
    <text evidence="7">By stress conditions e.g. heat shock.</text>
</comment>
<dbReference type="AlphaFoldDB" id="A0A2K8NRL0"/>
<dbReference type="CDD" id="cd10234">
    <property type="entry name" value="ASKHA_NBD_HSP70_DnaK-like"/>
    <property type="match status" value="1"/>
</dbReference>
<dbReference type="PRINTS" id="PR00301">
    <property type="entry name" value="HEATSHOCK70"/>
</dbReference>
<dbReference type="GO" id="GO:0051082">
    <property type="term" value="F:unfolded protein binding"/>
    <property type="evidence" value="ECO:0007669"/>
    <property type="project" value="InterPro"/>
</dbReference>
<dbReference type="Gene3D" id="3.90.640.10">
    <property type="entry name" value="Actin, Chain A, domain 4"/>
    <property type="match status" value="1"/>
</dbReference>
<evidence type="ECO:0000256" key="5">
    <source>
        <dbReference type="ARBA" id="ARBA00023016"/>
    </source>
</evidence>
<dbReference type="InterPro" id="IPR043129">
    <property type="entry name" value="ATPase_NBD"/>
</dbReference>
<comment type="similarity">
    <text evidence="1 7 8">Belongs to the heat shock protein 70 family.</text>
</comment>
<organism evidence="11 12">
    <name type="scientific">Entomoplasma freundtii</name>
    <dbReference type="NCBI Taxonomy" id="74700"/>
    <lineage>
        <taxon>Bacteria</taxon>
        <taxon>Bacillati</taxon>
        <taxon>Mycoplasmatota</taxon>
        <taxon>Mollicutes</taxon>
        <taxon>Entomoplasmatales</taxon>
        <taxon>Entomoplasmataceae</taxon>
        <taxon>Entomoplasma</taxon>
    </lineage>
</organism>
<gene>
    <name evidence="7 11" type="primary">dnaK</name>
    <name evidence="11" type="ORF">EFREU_v1c03780</name>
</gene>
<keyword evidence="9" id="KW-0175">Coiled coil</keyword>
<evidence type="ECO:0000256" key="7">
    <source>
        <dbReference type="HAMAP-Rule" id="MF_00332"/>
    </source>
</evidence>
<dbReference type="NCBIfam" id="NF001413">
    <property type="entry name" value="PRK00290.1"/>
    <property type="match status" value="1"/>
</dbReference>
<dbReference type="EMBL" id="CP024962">
    <property type="protein sequence ID" value="ATZ16404.1"/>
    <property type="molecule type" value="Genomic_DNA"/>
</dbReference>
<dbReference type="HAMAP" id="MF_00332">
    <property type="entry name" value="DnaK"/>
    <property type="match status" value="1"/>
</dbReference>
<dbReference type="PROSITE" id="PS00297">
    <property type="entry name" value="HSP70_1"/>
    <property type="match status" value="1"/>
</dbReference>
<dbReference type="InterPro" id="IPR029047">
    <property type="entry name" value="HSP70_peptide-bd_sf"/>
</dbReference>
<sequence length="612" mass="66833">MAKEKIIGIDLGTTNSVVSALEGGQPIVLENPEGQRTTPSVVAFKNNDIIVGGAAKRQAVTNPDVVSSIKRKIGTHEKVHVNGKDYTPEQISADILRYMKKYAEDKLGEKVTKAVITVPAYFNDAQRKATKDAGTIAGLTVERIINEPTAAALAYGLDKKDKEQKVLVYDLGGGTFDVSILDLADGTFEVLSTSGDNHLGGDDFDHKIMDWLVSQIKKEKNVDLSSDKMALQRLKEEAEKAKINLSSQLETEINLPFIAMNEEGPISFSTTLTRSEFDKLTKDLIDRTEKPVQDALRSAKVKPSDIDEVLLVGGSTRIPAVQKLVKSLLGKEPNRSINPDEVVAMGAAIQGGVLAGDVTDVLLLDVTPLSLGIETMGGISTKLIERNTTIPTEKSQIFSTAVDNQPAVDINVLQGERPMAADNKSLGQFQLTGIKPAPKGVPQIEVIFKIDANGIVSVTAKDKQTNDEKTITISNSGSLSDDEIQKMVQEAKENAEADEQKRRHVELKNKAETYINVLESSLKEAGDKVQAEQKAQAEKIMTEMRELMAKEDWEGLEKRMGELEQAMAMAAEFAKQQSEATGTPQPEVHPEEPELTDKEDKNNNDDDHHKDK</sequence>
<keyword evidence="3 7" id="KW-0547">Nucleotide-binding</keyword>
<keyword evidence="5 7" id="KW-0346">Stress response</keyword>
<dbReference type="SUPFAM" id="SSF53067">
    <property type="entry name" value="Actin-like ATPase domain"/>
    <property type="match status" value="2"/>
</dbReference>
<dbReference type="PANTHER" id="PTHR19375">
    <property type="entry name" value="HEAT SHOCK PROTEIN 70KDA"/>
    <property type="match status" value="1"/>
</dbReference>
<reference evidence="11 12" key="1">
    <citation type="submission" date="2017-11" db="EMBL/GenBank/DDBJ databases">
        <title>Genome sequence of Entomoplasma freundtii BARC 318 (ATCC 51999).</title>
        <authorList>
            <person name="Lo W.-S."/>
            <person name="Gasparich G.E."/>
            <person name="Kuo C.-H."/>
        </authorList>
    </citation>
    <scope>NUCLEOTIDE SEQUENCE [LARGE SCALE GENOMIC DNA]</scope>
    <source>
        <strain evidence="11 12">BARC 318</strain>
    </source>
</reference>
<dbReference type="GO" id="GO:0140662">
    <property type="term" value="F:ATP-dependent protein folding chaperone"/>
    <property type="evidence" value="ECO:0007669"/>
    <property type="project" value="InterPro"/>
</dbReference>
<evidence type="ECO:0000256" key="1">
    <source>
        <dbReference type="ARBA" id="ARBA00007381"/>
    </source>
</evidence>
<evidence type="ECO:0000256" key="3">
    <source>
        <dbReference type="ARBA" id="ARBA00022741"/>
    </source>
</evidence>
<evidence type="ECO:0000256" key="9">
    <source>
        <dbReference type="SAM" id="Coils"/>
    </source>
</evidence>
<keyword evidence="2 7" id="KW-0597">Phosphoprotein</keyword>
<accession>A0A2K8NRL0</accession>
<dbReference type="OrthoDB" id="9766019at2"/>
<evidence type="ECO:0000256" key="6">
    <source>
        <dbReference type="ARBA" id="ARBA00023186"/>
    </source>
</evidence>
<name>A0A2K8NRL0_9MOLU</name>
<protein>
    <recommendedName>
        <fullName evidence="7">Chaperone protein DnaK</fullName>
    </recommendedName>
    <alternativeName>
        <fullName evidence="7">HSP70</fullName>
    </alternativeName>
    <alternativeName>
        <fullName evidence="7">Heat shock 70 kDa protein</fullName>
    </alternativeName>
    <alternativeName>
        <fullName evidence="7">Heat shock protein 70</fullName>
    </alternativeName>
</protein>
<dbReference type="NCBIfam" id="TIGR02350">
    <property type="entry name" value="prok_dnaK"/>
    <property type="match status" value="1"/>
</dbReference>
<dbReference type="SUPFAM" id="SSF100920">
    <property type="entry name" value="Heat shock protein 70kD (HSP70), peptide-binding domain"/>
    <property type="match status" value="1"/>
</dbReference>
<evidence type="ECO:0000256" key="4">
    <source>
        <dbReference type="ARBA" id="ARBA00022840"/>
    </source>
</evidence>